<dbReference type="OrthoDB" id="1993082at2759"/>
<sequence>MHEKHISRKLQLGLHFPVEKKTSLVDMWPIGKIKLIVPPKPIKLFDLWSGNTNESDGRLRLRDIRAALDADVIFYVDKDGFEVLISAHDRGAWKGYSTALFKCEQELVVVCRKDSGRRAMKAIVPVMPPPNNSRAGPSGILLKDTKDMERVLELRKQLQEGLREIDEKLERRMNGTFASERSHFLAVHCSQSDAYDDYCAWKDLPHLEVDAQKVTRAESPLARVQSINAL</sequence>
<dbReference type="Proteomes" id="UP000886520">
    <property type="component" value="Chromosome 23"/>
</dbReference>
<accession>A0A9D4Z5Y9</accession>
<dbReference type="EMBL" id="JABFUD020000023">
    <property type="protein sequence ID" value="KAI5060986.1"/>
    <property type="molecule type" value="Genomic_DNA"/>
</dbReference>
<organism evidence="1 2">
    <name type="scientific">Adiantum capillus-veneris</name>
    <name type="common">Maidenhair fern</name>
    <dbReference type="NCBI Taxonomy" id="13818"/>
    <lineage>
        <taxon>Eukaryota</taxon>
        <taxon>Viridiplantae</taxon>
        <taxon>Streptophyta</taxon>
        <taxon>Embryophyta</taxon>
        <taxon>Tracheophyta</taxon>
        <taxon>Polypodiopsida</taxon>
        <taxon>Polypodiidae</taxon>
        <taxon>Polypodiales</taxon>
        <taxon>Pteridineae</taxon>
        <taxon>Pteridaceae</taxon>
        <taxon>Vittarioideae</taxon>
        <taxon>Adiantum</taxon>
    </lineage>
</organism>
<name>A0A9D4Z5Y9_ADICA</name>
<proteinExistence type="predicted"/>
<evidence type="ECO:0000313" key="2">
    <source>
        <dbReference type="Proteomes" id="UP000886520"/>
    </source>
</evidence>
<dbReference type="AlphaFoldDB" id="A0A9D4Z5Y9"/>
<reference evidence="1" key="1">
    <citation type="submission" date="2021-01" db="EMBL/GenBank/DDBJ databases">
        <title>Adiantum capillus-veneris genome.</title>
        <authorList>
            <person name="Fang Y."/>
            <person name="Liao Q."/>
        </authorList>
    </citation>
    <scope>NUCLEOTIDE SEQUENCE</scope>
    <source>
        <strain evidence="1">H3</strain>
        <tissue evidence="1">Leaf</tissue>
    </source>
</reference>
<protein>
    <submittedName>
        <fullName evidence="1">Uncharacterized protein</fullName>
    </submittedName>
</protein>
<keyword evidence="2" id="KW-1185">Reference proteome</keyword>
<comment type="caution">
    <text evidence="1">The sequence shown here is derived from an EMBL/GenBank/DDBJ whole genome shotgun (WGS) entry which is preliminary data.</text>
</comment>
<gene>
    <name evidence="1" type="ORF">GOP47_0023491</name>
</gene>
<evidence type="ECO:0000313" key="1">
    <source>
        <dbReference type="EMBL" id="KAI5060986.1"/>
    </source>
</evidence>